<dbReference type="InterPro" id="IPR007197">
    <property type="entry name" value="rSAM"/>
</dbReference>
<dbReference type="PIRSF" id="PIRSF004869">
    <property type="entry name" value="PflX_prd"/>
    <property type="match status" value="1"/>
</dbReference>
<dbReference type="SMART" id="SM00729">
    <property type="entry name" value="Elp3"/>
    <property type="match status" value="1"/>
</dbReference>
<organism evidence="8 9">
    <name type="scientific">Desulfurivibrio alkaliphilus (strain DSM 19089 / UNIQEM U267 / AHT2)</name>
    <dbReference type="NCBI Taxonomy" id="589865"/>
    <lineage>
        <taxon>Bacteria</taxon>
        <taxon>Pseudomonadati</taxon>
        <taxon>Thermodesulfobacteriota</taxon>
        <taxon>Desulfobulbia</taxon>
        <taxon>Desulfobulbales</taxon>
        <taxon>Desulfobulbaceae</taxon>
        <taxon>Desulfurivibrio</taxon>
    </lineage>
</organism>
<keyword evidence="2 6" id="KW-0949">S-adenosyl-L-methionine</keyword>
<dbReference type="RefSeq" id="WP_013163458.1">
    <property type="nucleotide sequence ID" value="NC_014216.1"/>
</dbReference>
<name>D6Z304_DESAT</name>
<dbReference type="SUPFAM" id="SSF102114">
    <property type="entry name" value="Radical SAM enzymes"/>
    <property type="match status" value="1"/>
</dbReference>
<feature type="binding site" evidence="6">
    <location>
        <position position="86"/>
    </location>
    <ligand>
        <name>[4Fe-4S] cluster</name>
        <dbReference type="ChEBI" id="CHEBI:49883"/>
        <note>4Fe-4S-S-AdoMet</note>
    </ligand>
</feature>
<accession>D6Z304</accession>
<gene>
    <name evidence="8" type="ordered locus">DaAHT2_1232</name>
</gene>
<dbReference type="PROSITE" id="PS51918">
    <property type="entry name" value="RADICAL_SAM"/>
    <property type="match status" value="1"/>
</dbReference>
<dbReference type="Proteomes" id="UP000001508">
    <property type="component" value="Chromosome"/>
</dbReference>
<evidence type="ECO:0000256" key="3">
    <source>
        <dbReference type="ARBA" id="ARBA00022723"/>
    </source>
</evidence>
<evidence type="ECO:0000256" key="5">
    <source>
        <dbReference type="ARBA" id="ARBA00023014"/>
    </source>
</evidence>
<keyword evidence="9" id="KW-1185">Reference proteome</keyword>
<dbReference type="EMBL" id="CP001940">
    <property type="protein sequence ID" value="ADH85929.1"/>
    <property type="molecule type" value="Genomic_DNA"/>
</dbReference>
<dbReference type="InterPro" id="IPR058240">
    <property type="entry name" value="rSAM_sf"/>
</dbReference>
<evidence type="ECO:0000313" key="8">
    <source>
        <dbReference type="EMBL" id="ADH85929.1"/>
    </source>
</evidence>
<feature type="domain" description="Radical SAM core" evidence="7">
    <location>
        <begin position="67"/>
        <end position="283"/>
    </location>
</feature>
<dbReference type="CDD" id="cd01335">
    <property type="entry name" value="Radical_SAM"/>
    <property type="match status" value="1"/>
</dbReference>
<feature type="binding site" evidence="6">
    <location>
        <position position="82"/>
    </location>
    <ligand>
        <name>[4Fe-4S] cluster</name>
        <dbReference type="ChEBI" id="CHEBI:49883"/>
        <note>4Fe-4S-S-AdoMet</note>
    </ligand>
</feature>
<keyword evidence="1" id="KW-0004">4Fe-4S</keyword>
<evidence type="ECO:0000256" key="2">
    <source>
        <dbReference type="ARBA" id="ARBA00022691"/>
    </source>
</evidence>
<dbReference type="NCBIfam" id="TIGR04337">
    <property type="entry name" value="AmmeMemoSam_rS"/>
    <property type="match status" value="1"/>
</dbReference>
<dbReference type="GO" id="GO:0046872">
    <property type="term" value="F:metal ion binding"/>
    <property type="evidence" value="ECO:0007669"/>
    <property type="project" value="UniProtKB-KW"/>
</dbReference>
<evidence type="ECO:0000313" key="9">
    <source>
        <dbReference type="Proteomes" id="UP000001508"/>
    </source>
</evidence>
<dbReference type="eggNOG" id="COG1180">
    <property type="taxonomic scope" value="Bacteria"/>
</dbReference>
<dbReference type="GO" id="GO:0051539">
    <property type="term" value="F:4 iron, 4 sulfur cluster binding"/>
    <property type="evidence" value="ECO:0007669"/>
    <property type="project" value="UniProtKB-KW"/>
</dbReference>
<keyword evidence="5 6" id="KW-0411">Iron-sulfur</keyword>
<dbReference type="SFLD" id="SFLDS00029">
    <property type="entry name" value="Radical_SAM"/>
    <property type="match status" value="1"/>
</dbReference>
<proteinExistence type="predicted"/>
<dbReference type="InParanoid" id="D6Z304"/>
<dbReference type="InterPro" id="IPR006638">
    <property type="entry name" value="Elp3/MiaA/NifB-like_rSAM"/>
</dbReference>
<dbReference type="AlphaFoldDB" id="D6Z304"/>
<evidence type="ECO:0000256" key="1">
    <source>
        <dbReference type="ARBA" id="ARBA00022485"/>
    </source>
</evidence>
<dbReference type="PANTHER" id="PTHR30352">
    <property type="entry name" value="PYRUVATE FORMATE-LYASE-ACTIVATING ENZYME"/>
    <property type="match status" value="1"/>
</dbReference>
<dbReference type="Gene3D" id="3.20.20.70">
    <property type="entry name" value="Aldolase class I"/>
    <property type="match status" value="1"/>
</dbReference>
<evidence type="ECO:0000256" key="6">
    <source>
        <dbReference type="PIRSR" id="PIRSR004869-50"/>
    </source>
</evidence>
<dbReference type="InterPro" id="IPR016431">
    <property type="entry name" value="Pyrv-formate_lyase-activ_prd"/>
</dbReference>
<dbReference type="InterPro" id="IPR034457">
    <property type="entry name" value="Organic_radical-activating"/>
</dbReference>
<feature type="binding site" evidence="6">
    <location>
        <position position="89"/>
    </location>
    <ligand>
        <name>[4Fe-4S] cluster</name>
        <dbReference type="ChEBI" id="CHEBI:49883"/>
        <note>4Fe-4S-S-AdoMet</note>
    </ligand>
</feature>
<dbReference type="InterPro" id="IPR013785">
    <property type="entry name" value="Aldolase_TIM"/>
</dbReference>
<dbReference type="HOGENOM" id="CLU_044176_1_0_7"/>
<keyword evidence="4 6" id="KW-0408">Iron</keyword>
<dbReference type="InterPro" id="IPR027596">
    <property type="entry name" value="AmmeMemoSam_rS"/>
</dbReference>
<keyword evidence="3 6" id="KW-0479">Metal-binding</keyword>
<evidence type="ECO:0000256" key="4">
    <source>
        <dbReference type="ARBA" id="ARBA00023004"/>
    </source>
</evidence>
<sequence length="337" mass="37900">MREAMFYQLEKEGILNCHLCNHNCRIKDGRRGLCGVRENRGGKLYSLVYGRLVAENFDPIEKKPLFHFLPGSRSYSISTVGCNFRCRHCQNYEISQYPHRHHGEIAGQERTAAEVVEAAAASGCQSVSYTYVEPTIFYEFAYDCAVLANQRGIKNVFVSNGYMGQEVGRHLAGVLDGINIDLKSFDDRFYRQVCQARLQPVLDNIRRLHELGVWVEVTTLLIPGLNDSDEELRDIANFIKETDPGIPWHVTAFYPTHEMLDRPPTPAATLRRAREIGLKNGLRFVYEGNIPGSGGENTYCPACQKLLIERHGFSIRANHLAAGTCPACGEKISGVWS</sequence>
<evidence type="ECO:0000259" key="7">
    <source>
        <dbReference type="PROSITE" id="PS51918"/>
    </source>
</evidence>
<dbReference type="GO" id="GO:0003824">
    <property type="term" value="F:catalytic activity"/>
    <property type="evidence" value="ECO:0007669"/>
    <property type="project" value="InterPro"/>
</dbReference>
<dbReference type="Pfam" id="PF04055">
    <property type="entry name" value="Radical_SAM"/>
    <property type="match status" value="1"/>
</dbReference>
<dbReference type="SFLD" id="SFLDG01101">
    <property type="entry name" value="Uncharacterised_Radical_SAM_Su"/>
    <property type="match status" value="1"/>
</dbReference>
<protein>
    <submittedName>
        <fullName evidence="8">Radical SAM domain protein</fullName>
    </submittedName>
</protein>
<dbReference type="PANTHER" id="PTHR30352:SF5">
    <property type="entry name" value="PYRUVATE FORMATE-LYASE 1-ACTIVATING ENZYME"/>
    <property type="match status" value="1"/>
</dbReference>
<dbReference type="OrthoDB" id="9778883at2"/>
<reference evidence="9" key="1">
    <citation type="submission" date="2010-02" db="EMBL/GenBank/DDBJ databases">
        <title>Complete sequence of Desulfurivibrio alkaliphilus AHT2.</title>
        <authorList>
            <consortium name="US DOE Joint Genome Institute"/>
            <person name="Pitluck S."/>
            <person name="Chertkov O."/>
            <person name="Detter J.C."/>
            <person name="Han C."/>
            <person name="Tapia R."/>
            <person name="Larimer F."/>
            <person name="Land M."/>
            <person name="Hauser L."/>
            <person name="Kyrpides N."/>
            <person name="Mikhailova N."/>
            <person name="Sorokin D.Y."/>
            <person name="Muyzer G."/>
            <person name="Woyke T."/>
        </authorList>
    </citation>
    <scope>NUCLEOTIDE SEQUENCE [LARGE SCALE GENOMIC DNA]</scope>
    <source>
        <strain evidence="9">DSM 19089 / UNIQEM U267 / AHT2</strain>
    </source>
</reference>
<dbReference type="STRING" id="589865.DaAHT2_1232"/>
<comment type="cofactor">
    <cofactor evidence="6">
        <name>[4Fe-4S] cluster</name>
        <dbReference type="ChEBI" id="CHEBI:49883"/>
    </cofactor>
    <text evidence="6">Binds 1 [4Fe-4S] cluster. The cluster is coordinated with 3 cysteines and an exchangeable S-adenosyl-L-methionine.</text>
</comment>
<dbReference type="KEGG" id="dak:DaAHT2_1232"/>